<dbReference type="RefSeq" id="WP_316969355.1">
    <property type="nucleotide sequence ID" value="NZ_JARFPL010000026.1"/>
</dbReference>
<proteinExistence type="predicted"/>
<gene>
    <name evidence="1" type="ORF">P0O24_08650</name>
</gene>
<evidence type="ECO:0000313" key="1">
    <source>
        <dbReference type="EMBL" id="MDF0593651.1"/>
    </source>
</evidence>
<reference evidence="1 2" key="1">
    <citation type="submission" date="2023-03" db="EMBL/GenBank/DDBJ databases">
        <title>Whole genome sequencing of Methanotrichaceae archaeon M04Ac.</title>
        <authorList>
            <person name="Khomyakova M.A."/>
            <person name="Merkel A.Y."/>
            <person name="Slobodkin A.I."/>
        </authorList>
    </citation>
    <scope>NUCLEOTIDE SEQUENCE [LARGE SCALE GENOMIC DNA]</scope>
    <source>
        <strain evidence="1 2">M04Ac</strain>
    </source>
</reference>
<evidence type="ECO:0008006" key="3">
    <source>
        <dbReference type="Google" id="ProtNLM"/>
    </source>
</evidence>
<name>A0ABT5XG35_9EURY</name>
<sequence length="51" mass="5757">MPKTTLTLSDSMAKTLKVYTVKTKSSLHAQSQVVEEALKEFFERRGIKIEG</sequence>
<dbReference type="EMBL" id="JARFPL010000026">
    <property type="protein sequence ID" value="MDF0593651.1"/>
    <property type="molecule type" value="Genomic_DNA"/>
</dbReference>
<keyword evidence="2" id="KW-1185">Reference proteome</keyword>
<comment type="caution">
    <text evidence="1">The sequence shown here is derived from an EMBL/GenBank/DDBJ whole genome shotgun (WGS) entry which is preliminary data.</text>
</comment>
<evidence type="ECO:0000313" key="2">
    <source>
        <dbReference type="Proteomes" id="UP001215956"/>
    </source>
</evidence>
<organism evidence="1 2">
    <name type="scientific">Candidatus Methanocrinis alkalitolerans</name>
    <dbReference type="NCBI Taxonomy" id="3033395"/>
    <lineage>
        <taxon>Archaea</taxon>
        <taxon>Methanobacteriati</taxon>
        <taxon>Methanobacteriota</taxon>
        <taxon>Stenosarchaea group</taxon>
        <taxon>Methanomicrobia</taxon>
        <taxon>Methanotrichales</taxon>
        <taxon>Methanotrichaceae</taxon>
        <taxon>Methanocrinis</taxon>
    </lineage>
</organism>
<dbReference type="Proteomes" id="UP001215956">
    <property type="component" value="Unassembled WGS sequence"/>
</dbReference>
<protein>
    <recommendedName>
        <fullName evidence="3">CopG family transcriptional regulator</fullName>
    </recommendedName>
</protein>
<accession>A0ABT5XG35</accession>